<organism evidence="4 5">
    <name type="scientific">Drechslerella dactyloides</name>
    <name type="common">Nematode-trapping fungus</name>
    <name type="synonym">Arthrobotrys dactyloides</name>
    <dbReference type="NCBI Taxonomy" id="74499"/>
    <lineage>
        <taxon>Eukaryota</taxon>
        <taxon>Fungi</taxon>
        <taxon>Dikarya</taxon>
        <taxon>Ascomycota</taxon>
        <taxon>Pezizomycotina</taxon>
        <taxon>Orbiliomycetes</taxon>
        <taxon>Orbiliales</taxon>
        <taxon>Orbiliaceae</taxon>
        <taxon>Drechslerella</taxon>
    </lineage>
</organism>
<feature type="compositionally biased region" description="Low complexity" evidence="2">
    <location>
        <begin position="193"/>
        <end position="214"/>
    </location>
</feature>
<feature type="compositionally biased region" description="Acidic residues" evidence="2">
    <location>
        <begin position="375"/>
        <end position="396"/>
    </location>
</feature>
<name>A0AAD6IQZ0_DREDA</name>
<dbReference type="AlphaFoldDB" id="A0AAD6IQZ0"/>
<dbReference type="EMBL" id="JAQGDS010000012">
    <property type="protein sequence ID" value="KAJ6256776.1"/>
    <property type="molecule type" value="Genomic_DNA"/>
</dbReference>
<feature type="compositionally biased region" description="Acidic residues" evidence="2">
    <location>
        <begin position="408"/>
        <end position="435"/>
    </location>
</feature>
<comment type="caution">
    <text evidence="4">The sequence shown here is derived from an EMBL/GenBank/DDBJ whole genome shotgun (WGS) entry which is preliminary data.</text>
</comment>
<feature type="compositionally biased region" description="Polar residues" evidence="2">
    <location>
        <begin position="128"/>
        <end position="137"/>
    </location>
</feature>
<feature type="domain" description="Inner kinetochore subunit AME1" evidence="3">
    <location>
        <begin position="495"/>
        <end position="685"/>
    </location>
</feature>
<sequence length="694" mass="76376">MSWRPRLTVTNLEITRQRHEERMAERRRGAGNRVVTQTFGFDLPLIIATPPGVRAQKAAQNADAAKPIVEQPVTVTSALEPIAEAPQRRQSARRSRGSSVPSGTPVKDVVVESEGSSRKRRRLDSRSPAGTASSRRSASMIIEATPDIESNSKPAPEITTTEADPSPIPSEPTRNTPVLRSTPRVSPRRSLAPPTSSVGLSSPSPLSAESLHPLANSSVSPEPLRFIPDPPDSKIAITPETAKTPIDMTILSTPLAAATGLRATRRKVSKPAVAAVTPVPRGKRRRQPSPDKFLTPPKGTNLQHEGLEDDQDPNLSVEQIGRHGADVSQLANGHSGVEPDVSTGVMEVAASVPKRRGRKPKAKKPSMEIPVEDIPIQEEEPVLSDVEPEAAAEESYDQVVISGRLEEAGEDEAYEEVVEEEEEEEPMDEVEEVIDEPSTSRRPRKRNANAPRRPRPPGPSKRRNENGEPKETFDITVYRIPKGGDLSFKFPNNPNNIDIINEFLLEIIDKQLNSLSLRKNDEKNREEKARVKIREAVATSFSSELENRMIGMASKADNIKMKSVELRRLQREKLQLRDELMQIRESREDVARQMDAVRKKHEEGSEKANRQQFLNDTLKQIGAALEQGRTRPSARKEEIMPAATSLDALLASVSEDLCGPGEDLSGGGGKGILEQVKEMNRFLEAATEALRKGR</sequence>
<feature type="compositionally biased region" description="Basic residues" evidence="2">
    <location>
        <begin position="353"/>
        <end position="364"/>
    </location>
</feature>
<keyword evidence="1" id="KW-0175">Coiled coil</keyword>
<evidence type="ECO:0000313" key="5">
    <source>
        <dbReference type="Proteomes" id="UP001221413"/>
    </source>
</evidence>
<feature type="compositionally biased region" description="Basic and acidic residues" evidence="2">
    <location>
        <begin position="462"/>
        <end position="473"/>
    </location>
</feature>
<dbReference type="Pfam" id="PF20994">
    <property type="entry name" value="CENPU"/>
    <property type="match status" value="1"/>
</dbReference>
<proteinExistence type="predicted"/>
<evidence type="ECO:0000256" key="2">
    <source>
        <dbReference type="SAM" id="MobiDB-lite"/>
    </source>
</evidence>
<gene>
    <name evidence="4" type="ORF">Dda_8643</name>
</gene>
<feature type="compositionally biased region" description="Polar residues" evidence="2">
    <location>
        <begin position="148"/>
        <end position="163"/>
    </location>
</feature>
<evidence type="ECO:0000313" key="4">
    <source>
        <dbReference type="EMBL" id="KAJ6256776.1"/>
    </source>
</evidence>
<keyword evidence="5" id="KW-1185">Reference proteome</keyword>
<reference evidence="4" key="1">
    <citation type="submission" date="2023-01" db="EMBL/GenBank/DDBJ databases">
        <title>The chitinases involved in constricting ring structure development in the nematode-trapping fungus Drechslerella dactyloides.</title>
        <authorList>
            <person name="Wang R."/>
            <person name="Zhang L."/>
            <person name="Tang P."/>
            <person name="Li S."/>
            <person name="Liang L."/>
        </authorList>
    </citation>
    <scope>NUCLEOTIDE SEQUENCE</scope>
    <source>
        <strain evidence="4">YMF1.00031</strain>
    </source>
</reference>
<feature type="region of interest" description="Disordered" evidence="2">
    <location>
        <begin position="269"/>
        <end position="474"/>
    </location>
</feature>
<dbReference type="InterPro" id="IPR048743">
    <property type="entry name" value="AME1"/>
</dbReference>
<feature type="coiled-coil region" evidence="1">
    <location>
        <begin position="559"/>
        <end position="600"/>
    </location>
</feature>
<evidence type="ECO:0000256" key="1">
    <source>
        <dbReference type="SAM" id="Coils"/>
    </source>
</evidence>
<protein>
    <recommendedName>
        <fullName evidence="3">Inner kinetochore subunit AME1 domain-containing protein</fullName>
    </recommendedName>
</protein>
<evidence type="ECO:0000259" key="3">
    <source>
        <dbReference type="Pfam" id="PF20994"/>
    </source>
</evidence>
<dbReference type="Proteomes" id="UP001221413">
    <property type="component" value="Unassembled WGS sequence"/>
</dbReference>
<feature type="region of interest" description="Disordered" evidence="2">
    <location>
        <begin position="79"/>
        <end position="234"/>
    </location>
</feature>
<feature type="compositionally biased region" description="Basic residues" evidence="2">
    <location>
        <begin position="441"/>
        <end position="455"/>
    </location>
</feature>
<accession>A0AAD6IQZ0</accession>